<feature type="repeat" description="Pumilio" evidence="2">
    <location>
        <begin position="456"/>
        <end position="492"/>
    </location>
</feature>
<feature type="region of interest" description="Disordered" evidence="3">
    <location>
        <begin position="1"/>
        <end position="38"/>
    </location>
</feature>
<dbReference type="CDD" id="cd07920">
    <property type="entry name" value="Pumilio"/>
    <property type="match status" value="1"/>
</dbReference>
<feature type="compositionally biased region" description="Polar residues" evidence="3">
    <location>
        <begin position="28"/>
        <end position="37"/>
    </location>
</feature>
<dbReference type="VEuPathDB" id="FungiDB:BON22_2040"/>
<evidence type="ECO:0000256" key="3">
    <source>
        <dbReference type="SAM" id="MobiDB-lite"/>
    </source>
</evidence>
<dbReference type="InterPro" id="IPR016024">
    <property type="entry name" value="ARM-type_fold"/>
</dbReference>
<feature type="region of interest" description="Disordered" evidence="3">
    <location>
        <begin position="342"/>
        <end position="361"/>
    </location>
</feature>
<dbReference type="STRING" id="36022.A0A1V2L7M0"/>
<dbReference type="GO" id="GO:0005737">
    <property type="term" value="C:cytoplasm"/>
    <property type="evidence" value="ECO:0007669"/>
    <property type="project" value="TreeGrafter"/>
</dbReference>
<evidence type="ECO:0000259" key="4">
    <source>
        <dbReference type="PROSITE" id="PS50303"/>
    </source>
</evidence>
<evidence type="ECO:0000256" key="1">
    <source>
        <dbReference type="ARBA" id="ARBA00022737"/>
    </source>
</evidence>
<feature type="repeat" description="Pumilio" evidence="2">
    <location>
        <begin position="635"/>
        <end position="673"/>
    </location>
</feature>
<feature type="repeat" description="Pumilio" evidence="2">
    <location>
        <begin position="420"/>
        <end position="455"/>
    </location>
</feature>
<dbReference type="InterPro" id="IPR033133">
    <property type="entry name" value="PUM-HD"/>
</dbReference>
<feature type="compositionally biased region" description="Polar residues" evidence="3">
    <location>
        <begin position="1"/>
        <end position="20"/>
    </location>
</feature>
<dbReference type="InterPro" id="IPR033712">
    <property type="entry name" value="Pumilio_RNA-bd"/>
</dbReference>
<feature type="repeat" description="Pumilio" evidence="2">
    <location>
        <begin position="493"/>
        <end position="528"/>
    </location>
</feature>
<dbReference type="SUPFAM" id="SSF48371">
    <property type="entry name" value="ARM repeat"/>
    <property type="match status" value="1"/>
</dbReference>
<feature type="compositionally biased region" description="Polar residues" evidence="3">
    <location>
        <begin position="107"/>
        <end position="120"/>
    </location>
</feature>
<dbReference type="OMA" id="MSPHEAN"/>
<feature type="domain" description="PUM-HD" evidence="4">
    <location>
        <begin position="360"/>
        <end position="699"/>
    </location>
</feature>
<feature type="compositionally biased region" description="Basic residues" evidence="3">
    <location>
        <begin position="346"/>
        <end position="361"/>
    </location>
</feature>
<dbReference type="PROSITE" id="PS50303">
    <property type="entry name" value="PUM_HD"/>
    <property type="match status" value="1"/>
</dbReference>
<dbReference type="GO" id="GO:0010608">
    <property type="term" value="P:post-transcriptional regulation of gene expression"/>
    <property type="evidence" value="ECO:0007669"/>
    <property type="project" value="TreeGrafter"/>
</dbReference>
<protein>
    <submittedName>
        <fullName evidence="5">Pumilio y domain family member 4</fullName>
    </submittedName>
</protein>
<gene>
    <name evidence="5" type="ORF">BON22_2040</name>
</gene>
<dbReference type="GO" id="GO:0003729">
    <property type="term" value="F:mRNA binding"/>
    <property type="evidence" value="ECO:0007669"/>
    <property type="project" value="TreeGrafter"/>
</dbReference>
<reference evidence="6" key="1">
    <citation type="journal article" date="2017" name="Genome Announc.">
        <title>Genome sequences of Cyberlindnera fabianii 65, Pichia kudriavzevii 129, and Saccharomyces cerevisiae 131 isolated from fermented masau fruits in Zimbabwe.</title>
        <authorList>
            <person name="van Rijswijck I.M.H."/>
            <person name="Derks M.F.L."/>
            <person name="Abee T."/>
            <person name="de Ridder D."/>
            <person name="Smid E.J."/>
        </authorList>
    </citation>
    <scope>NUCLEOTIDE SEQUENCE [LARGE SCALE GENOMIC DNA]</scope>
    <source>
        <strain evidence="6">65</strain>
    </source>
</reference>
<feature type="region of interest" description="Disordered" evidence="3">
    <location>
        <begin position="107"/>
        <end position="161"/>
    </location>
</feature>
<organism evidence="5 6">
    <name type="scientific">Cyberlindnera fabianii</name>
    <name type="common">Yeast</name>
    <name type="synonym">Hansenula fabianii</name>
    <dbReference type="NCBI Taxonomy" id="36022"/>
    <lineage>
        <taxon>Eukaryota</taxon>
        <taxon>Fungi</taxon>
        <taxon>Dikarya</taxon>
        <taxon>Ascomycota</taxon>
        <taxon>Saccharomycotina</taxon>
        <taxon>Saccharomycetes</taxon>
        <taxon>Phaffomycetales</taxon>
        <taxon>Phaffomycetaceae</taxon>
        <taxon>Cyberlindnera</taxon>
    </lineage>
</organism>
<dbReference type="Proteomes" id="UP000189513">
    <property type="component" value="Unassembled WGS sequence"/>
</dbReference>
<feature type="compositionally biased region" description="Acidic residues" evidence="3">
    <location>
        <begin position="138"/>
        <end position="149"/>
    </location>
</feature>
<dbReference type="AlphaFoldDB" id="A0A1V2L7M0"/>
<evidence type="ECO:0000313" key="6">
    <source>
        <dbReference type="Proteomes" id="UP000189513"/>
    </source>
</evidence>
<name>A0A1V2L7M0_CYBFA</name>
<dbReference type="GO" id="GO:0010629">
    <property type="term" value="P:negative regulation of gene expression"/>
    <property type="evidence" value="ECO:0007669"/>
    <property type="project" value="UniProtKB-ARBA"/>
</dbReference>
<dbReference type="InterPro" id="IPR011989">
    <property type="entry name" value="ARM-like"/>
</dbReference>
<dbReference type="Pfam" id="PF00806">
    <property type="entry name" value="PUF"/>
    <property type="match status" value="8"/>
</dbReference>
<dbReference type="Gene3D" id="1.25.10.10">
    <property type="entry name" value="Leucine-rich Repeat Variant"/>
    <property type="match status" value="1"/>
</dbReference>
<dbReference type="InterPro" id="IPR001313">
    <property type="entry name" value="Pumilio_RNA-bd_rpt"/>
</dbReference>
<dbReference type="FunFam" id="1.25.10.10:FF:000237">
    <property type="entry name" value="Pumilio homolog 9"/>
    <property type="match status" value="1"/>
</dbReference>
<proteinExistence type="predicted"/>
<dbReference type="EMBL" id="MPUK01000003">
    <property type="protein sequence ID" value="ONH67899.1"/>
    <property type="molecule type" value="Genomic_DNA"/>
</dbReference>
<sequence length="746" mass="82004">MSADNSANNSVSEDSQQPNTPALDITPPRSSSFSTPGASVLTDLASSKFSLFTDNTTPMQRSTHSLAQNIATAPPFLRDPNELNSNMPSGLVDINLAIGALDLEYGSRSNVPSGEISTSKKSTDAETADISSSSIAEGEGESGTTEEQDIQQHPFGPGLMHQPMHPFFPLNEFGQPIHGAFSPGEGMNGAQMNHPWPAKPGQAPFGGNVGLENMSHTPPLPPPGMIPMRPFDFHPDGMPPHMGQQGPMSPHEANFGGMPFGNPQMKDVRGNFSGSPNFPPMDSAPFGQQPHHPLQNSQMWPPLNGRPHTMDQGAFGNGQMPPNGMNGPNNGNGDRRYPYYNNGNNQHHHHHHNNNNNHHHHNRRIMNNRRRGEDAARFANAKLSDFIGQIYSLCKDQHGCRFLQKQLDLDASNATPIFEETQMHVVELMIDPFGNYLVQKLLEKVNDEQRITLVKNASPEFVTIALDPHGTRALQKLVECLNSDEEADVVVASLKDDIVSLSRDLNGNHVVQRCLQRLKSKDSQFIYDTAYENCLKIATHRHGCCVLQRCLDHGSEEQCKKLSAIIAGLTKELSLDAFGNYVVQYVLAKDDTDAVDQIVQAVKANLSELSLHKFGSNVIEKCLRVSRLAGEVIDELLSQESEMVKRLNDPYGNYVIQTALDVSKEHQFEELSNLIKPLLPQVRNTPHGRRIMARLQQTGKSYGNAPQNHHHHHNGNGNGHRFNNHVSPASPAVKEDATPAAEVASN</sequence>
<keyword evidence="6" id="KW-1185">Reference proteome</keyword>
<dbReference type="SMART" id="SM00025">
    <property type="entry name" value="Pumilio"/>
    <property type="match status" value="8"/>
</dbReference>
<accession>A0A1V2L7M0</accession>
<dbReference type="PANTHER" id="PTHR12537">
    <property type="entry name" value="RNA BINDING PROTEIN PUMILIO-RELATED"/>
    <property type="match status" value="1"/>
</dbReference>
<feature type="region of interest" description="Disordered" evidence="3">
    <location>
        <begin position="700"/>
        <end position="746"/>
    </location>
</feature>
<feature type="region of interest" description="Disordered" evidence="3">
    <location>
        <begin position="272"/>
        <end position="298"/>
    </location>
</feature>
<dbReference type="PANTHER" id="PTHR12537:SF13">
    <property type="entry name" value="PUMILIO HOMOLOGY DOMAIN FAMILY MEMBER 4"/>
    <property type="match status" value="1"/>
</dbReference>
<comment type="caution">
    <text evidence="5">The sequence shown here is derived from an EMBL/GenBank/DDBJ whole genome shotgun (WGS) entry which is preliminary data.</text>
</comment>
<evidence type="ECO:0000313" key="5">
    <source>
        <dbReference type="EMBL" id="ONH67899.1"/>
    </source>
</evidence>
<keyword evidence="1" id="KW-0677">Repeat</keyword>
<evidence type="ECO:0000256" key="2">
    <source>
        <dbReference type="PROSITE-ProRule" id="PRU00317"/>
    </source>
</evidence>
<dbReference type="PROSITE" id="PS50302">
    <property type="entry name" value="PUM"/>
    <property type="match status" value="5"/>
</dbReference>
<feature type="repeat" description="Pumilio" evidence="2">
    <location>
        <begin position="564"/>
        <end position="600"/>
    </location>
</feature>